<dbReference type="RefSeq" id="WP_027672356.1">
    <property type="nucleotide sequence ID" value="NZ_JAPJDY010000002.1"/>
</dbReference>
<name>A0ABT9I345_9GAMM</name>
<reference evidence="3 4" key="1">
    <citation type="submission" date="2022-11" db="EMBL/GenBank/DDBJ databases">
        <title>Viruses from the air-sea interface of a natural surface slick.</title>
        <authorList>
            <person name="Rahlff J."/>
            <person name="Holmfeldt K."/>
        </authorList>
    </citation>
    <scope>NUCLEOTIDE SEQUENCE [LARGE SCALE GENOMIC DNA]</scope>
    <source>
        <strain evidence="3 4">SMS4</strain>
    </source>
</reference>
<proteinExistence type="predicted"/>
<evidence type="ECO:0000313" key="3">
    <source>
        <dbReference type="EMBL" id="MDP5137788.1"/>
    </source>
</evidence>
<comment type="caution">
    <text evidence="3">The sequence shown here is derived from an EMBL/GenBank/DDBJ whole genome shotgun (WGS) entry which is preliminary data.</text>
</comment>
<accession>A0ABT9I345</accession>
<keyword evidence="1" id="KW-0472">Membrane</keyword>
<evidence type="ECO:0000259" key="2">
    <source>
        <dbReference type="Pfam" id="PF09925"/>
    </source>
</evidence>
<keyword evidence="1" id="KW-1133">Transmembrane helix</keyword>
<keyword evidence="4" id="KW-1185">Reference proteome</keyword>
<dbReference type="Pfam" id="PF09925">
    <property type="entry name" value="DUF2157"/>
    <property type="match status" value="1"/>
</dbReference>
<feature type="transmembrane region" description="Helical" evidence="1">
    <location>
        <begin position="291"/>
        <end position="311"/>
    </location>
</feature>
<feature type="transmembrane region" description="Helical" evidence="1">
    <location>
        <begin position="212"/>
        <end position="233"/>
    </location>
</feature>
<feature type="transmembrane region" description="Helical" evidence="1">
    <location>
        <begin position="263"/>
        <end position="285"/>
    </location>
</feature>
<feature type="domain" description="DUF2157" evidence="2">
    <location>
        <begin position="12"/>
        <end position="151"/>
    </location>
</feature>
<feature type="transmembrane region" description="Helical" evidence="1">
    <location>
        <begin position="43"/>
        <end position="65"/>
    </location>
</feature>
<feature type="transmembrane region" description="Helical" evidence="1">
    <location>
        <begin position="103"/>
        <end position="123"/>
    </location>
</feature>
<protein>
    <submittedName>
        <fullName evidence="3">DUF2157 domain-containing protein</fullName>
    </submittedName>
</protein>
<dbReference type="Proteomes" id="UP001231109">
    <property type="component" value="Unassembled WGS sequence"/>
</dbReference>
<feature type="transmembrane region" description="Helical" evidence="1">
    <location>
        <begin position="239"/>
        <end position="256"/>
    </location>
</feature>
<sequence length="320" mass="35585">MDKLRRADQLFQWTEQQQLNASQLQLAETQFSLQPGQQHWLTLANYVLLFGSVVLLSSALIFFFAHNWPLMHYLAKFALAGSAVLVAGSVAVFSPVKSLMQRAAMLATAILTGALLALIGQTYQTGADIWQLFAGWAALITPLVLLSKSRGCYLLWFSLIELALLRYLDNNSWLWLLSASYIALYLALANFVLLLLSELVLQKLGVNNPKPLAWLSAVAMMLPLTFGATLGVWETEYQPNLLCYLLLGTGLALWYFRLQRDLLVFALLLFSAIAVSTAALARLMAFSDNFFIINLLALYVIGSSAGAAVWLKKLQREQSR</sequence>
<feature type="transmembrane region" description="Helical" evidence="1">
    <location>
        <begin position="153"/>
        <end position="168"/>
    </location>
</feature>
<dbReference type="InterPro" id="IPR018677">
    <property type="entry name" value="DUF2157"/>
</dbReference>
<dbReference type="EMBL" id="JAPJDZ010000067">
    <property type="protein sequence ID" value="MDP5137788.1"/>
    <property type="molecule type" value="Genomic_DNA"/>
</dbReference>
<evidence type="ECO:0000256" key="1">
    <source>
        <dbReference type="SAM" id="Phobius"/>
    </source>
</evidence>
<organism evidence="3 4">
    <name type="scientific">Rheinheimera baltica</name>
    <dbReference type="NCBI Taxonomy" id="67576"/>
    <lineage>
        <taxon>Bacteria</taxon>
        <taxon>Pseudomonadati</taxon>
        <taxon>Pseudomonadota</taxon>
        <taxon>Gammaproteobacteria</taxon>
        <taxon>Chromatiales</taxon>
        <taxon>Chromatiaceae</taxon>
        <taxon>Rheinheimera</taxon>
    </lineage>
</organism>
<feature type="transmembrane region" description="Helical" evidence="1">
    <location>
        <begin position="77"/>
        <end position="96"/>
    </location>
</feature>
<feature type="transmembrane region" description="Helical" evidence="1">
    <location>
        <begin position="129"/>
        <end position="146"/>
    </location>
</feature>
<feature type="transmembrane region" description="Helical" evidence="1">
    <location>
        <begin position="174"/>
        <end position="200"/>
    </location>
</feature>
<gene>
    <name evidence="3" type="ORF">ORJ04_17680</name>
</gene>
<evidence type="ECO:0000313" key="4">
    <source>
        <dbReference type="Proteomes" id="UP001231109"/>
    </source>
</evidence>
<keyword evidence="1" id="KW-0812">Transmembrane</keyword>